<accession>A0ABW1L1M5</accession>
<comment type="caution">
    <text evidence="1">The sequence shown here is derived from an EMBL/GenBank/DDBJ whole genome shotgun (WGS) entry which is preliminary data.</text>
</comment>
<name>A0ABW1L1M5_9BACL</name>
<organism evidence="1 2">
    <name type="scientific">Paenisporosarcina macmurdoensis</name>
    <dbReference type="NCBI Taxonomy" id="212659"/>
    <lineage>
        <taxon>Bacteria</taxon>
        <taxon>Bacillati</taxon>
        <taxon>Bacillota</taxon>
        <taxon>Bacilli</taxon>
        <taxon>Bacillales</taxon>
        <taxon>Caryophanaceae</taxon>
        <taxon>Paenisporosarcina</taxon>
    </lineage>
</organism>
<protein>
    <recommendedName>
        <fullName evidence="3">Sporulation protein</fullName>
    </recommendedName>
</protein>
<keyword evidence="2" id="KW-1185">Reference proteome</keyword>
<gene>
    <name evidence="1" type="ORF">ACFPYN_01360</name>
</gene>
<dbReference type="Proteomes" id="UP001596170">
    <property type="component" value="Unassembled WGS sequence"/>
</dbReference>
<dbReference type="EMBL" id="JBHSRI010000002">
    <property type="protein sequence ID" value="MFC6038090.1"/>
    <property type="molecule type" value="Genomic_DNA"/>
</dbReference>
<evidence type="ECO:0000313" key="2">
    <source>
        <dbReference type="Proteomes" id="UP001596170"/>
    </source>
</evidence>
<reference evidence="2" key="1">
    <citation type="journal article" date="2019" name="Int. J. Syst. Evol. Microbiol.">
        <title>The Global Catalogue of Microorganisms (GCM) 10K type strain sequencing project: providing services to taxonomists for standard genome sequencing and annotation.</title>
        <authorList>
            <consortium name="The Broad Institute Genomics Platform"/>
            <consortium name="The Broad Institute Genome Sequencing Center for Infectious Disease"/>
            <person name="Wu L."/>
            <person name="Ma J."/>
        </authorList>
    </citation>
    <scope>NUCLEOTIDE SEQUENCE [LARGE SCALE GENOMIC DNA]</scope>
    <source>
        <strain evidence="2">CCUG 54527</strain>
    </source>
</reference>
<dbReference type="PROSITE" id="PS51257">
    <property type="entry name" value="PROKAR_LIPOPROTEIN"/>
    <property type="match status" value="1"/>
</dbReference>
<evidence type="ECO:0008006" key="3">
    <source>
        <dbReference type="Google" id="ProtNLM"/>
    </source>
</evidence>
<sequence length="134" mass="15399">MKKLWLMSFILVVVAGCSEAPKVSTYHVDDDQQEIETLQKVFTDNRNLSEAAGVFFDHQLVVSLQVQPMSKFKKEKIEKSIEKEVKSLFPDHDVFVSSDLKITWELKKIINEQPTMDDLKKDLADLQALAKEET</sequence>
<dbReference type="RefSeq" id="WP_377732088.1">
    <property type="nucleotide sequence ID" value="NZ_JBHSRI010000002.1"/>
</dbReference>
<evidence type="ECO:0000313" key="1">
    <source>
        <dbReference type="EMBL" id="MFC6038090.1"/>
    </source>
</evidence>
<proteinExistence type="predicted"/>